<proteinExistence type="predicted"/>
<sequence length="526" mass="58870">MKSCLPGPSRRHWLLCGATLPLLAAWPRPSRAADAPPLRRAPLTDEERAHHALKRLAYGPRPQDVQEIQRLGPGRWLDTFLQEQLRPQPLPPALEQRLAGLPTWQETQGELGERFRKAHQAQQARKAAKAGQGGEDAVAQSRRELLRPVLLEAQSQRLWRALESPAQLQERLVEFWFNHFNVFAGKSAVSVYAGAYEREAIRPHVLGRFRDLLGATARHPAMLIYLDNHLSVAPGFQPRRAHARTQGLNENYARELMELHTLGVDGGYTQTDVTELARMLTGWTLDLRGLGHARDLFTFDPRRHDNGEKLWLGRRFHHANPNEGPRAGQREGEQALDVLARHPATARHLSHRLAQTFVADEPPPALVERLAQVFLRSDGDLRQWTEALLQAPEFWSAEHWQAKYRTPYQYVLAALRAVNAQVDEPALLLPVLAGAGQPLYGWQTPDGYKTTAAAWRGPEALTQRVQFASTLAEGRLGRRWNADTRPQSLLSTLGPSLQAPTRAALQGETPAAQAALLLAGPDFMQC</sequence>
<comment type="caution">
    <text evidence="1">The sequence shown here is derived from an EMBL/GenBank/DDBJ whole genome shotgun (WGS) entry which is preliminary data.</text>
</comment>
<dbReference type="EMBL" id="JASVDS010000001">
    <property type="protein sequence ID" value="MDL5030625.1"/>
    <property type="molecule type" value="Genomic_DNA"/>
</dbReference>
<dbReference type="RefSeq" id="WP_285980758.1">
    <property type="nucleotide sequence ID" value="NZ_JASVDS010000001.1"/>
</dbReference>
<gene>
    <name evidence="1" type="ORF">QRD43_01790</name>
</gene>
<evidence type="ECO:0000313" key="2">
    <source>
        <dbReference type="Proteomes" id="UP001238603"/>
    </source>
</evidence>
<dbReference type="Pfam" id="PF08811">
    <property type="entry name" value="DUF1800"/>
    <property type="match status" value="1"/>
</dbReference>
<dbReference type="Proteomes" id="UP001238603">
    <property type="component" value="Unassembled WGS sequence"/>
</dbReference>
<protein>
    <submittedName>
        <fullName evidence="1">DUF1800 domain-containing protein</fullName>
    </submittedName>
</protein>
<dbReference type="InterPro" id="IPR014917">
    <property type="entry name" value="DUF1800"/>
</dbReference>
<evidence type="ECO:0000313" key="1">
    <source>
        <dbReference type="EMBL" id="MDL5030625.1"/>
    </source>
</evidence>
<organism evidence="1 2">
    <name type="scientific">Roseateles subflavus</name>
    <dbReference type="NCBI Taxonomy" id="3053353"/>
    <lineage>
        <taxon>Bacteria</taxon>
        <taxon>Pseudomonadati</taxon>
        <taxon>Pseudomonadota</taxon>
        <taxon>Betaproteobacteria</taxon>
        <taxon>Burkholderiales</taxon>
        <taxon>Sphaerotilaceae</taxon>
        <taxon>Roseateles</taxon>
    </lineage>
</organism>
<accession>A0ABT7LEJ8</accession>
<keyword evidence="2" id="KW-1185">Reference proteome</keyword>
<reference evidence="1 2" key="1">
    <citation type="submission" date="2023-06" db="EMBL/GenBank/DDBJ databases">
        <title>Pelomonas sp. APW6 16S ribosomal RNA gene genome sequencing and assembly.</title>
        <authorList>
            <person name="Woo H."/>
        </authorList>
    </citation>
    <scope>NUCLEOTIDE SEQUENCE [LARGE SCALE GENOMIC DNA]</scope>
    <source>
        <strain evidence="1 2">APW6</strain>
    </source>
</reference>
<name>A0ABT7LEJ8_9BURK</name>